<dbReference type="Pfam" id="PF02133">
    <property type="entry name" value="Transp_cyt_pur"/>
    <property type="match status" value="1"/>
</dbReference>
<evidence type="ECO:0000313" key="7">
    <source>
        <dbReference type="EMBL" id="GAA5114608.1"/>
    </source>
</evidence>
<dbReference type="PANTHER" id="PTHR30569:SF0">
    <property type="entry name" value="CYTOSINE PERMEASE"/>
    <property type="match status" value="1"/>
</dbReference>
<dbReference type="InterPro" id="IPR001248">
    <property type="entry name" value="Pur-cyt_permease"/>
</dbReference>
<keyword evidence="3 6" id="KW-0812">Transmembrane</keyword>
<keyword evidence="5 6" id="KW-0472">Membrane</keyword>
<feature type="transmembrane region" description="Helical" evidence="6">
    <location>
        <begin position="200"/>
        <end position="233"/>
    </location>
</feature>
<dbReference type="InterPro" id="IPR030191">
    <property type="entry name" value="CodB"/>
</dbReference>
<dbReference type="EMBL" id="BAABJO010000004">
    <property type="protein sequence ID" value="GAA5114608.1"/>
    <property type="molecule type" value="Genomic_DNA"/>
</dbReference>
<dbReference type="Gene3D" id="1.10.4160.10">
    <property type="entry name" value="Hydantoin permease"/>
    <property type="match status" value="1"/>
</dbReference>
<proteinExistence type="inferred from homology"/>
<evidence type="ECO:0000256" key="5">
    <source>
        <dbReference type="ARBA" id="ARBA00023136"/>
    </source>
</evidence>
<comment type="subcellular location">
    <subcellularLocation>
        <location evidence="1">Membrane</location>
        <topology evidence="1">Multi-pass membrane protein</topology>
    </subcellularLocation>
</comment>
<feature type="transmembrane region" description="Helical" evidence="6">
    <location>
        <begin position="245"/>
        <end position="264"/>
    </location>
</feature>
<organism evidence="7 8">
    <name type="scientific">Pseudonocardia adelaidensis</name>
    <dbReference type="NCBI Taxonomy" id="648754"/>
    <lineage>
        <taxon>Bacteria</taxon>
        <taxon>Bacillati</taxon>
        <taxon>Actinomycetota</taxon>
        <taxon>Actinomycetes</taxon>
        <taxon>Pseudonocardiales</taxon>
        <taxon>Pseudonocardiaceae</taxon>
        <taxon>Pseudonocardia</taxon>
    </lineage>
</organism>
<feature type="transmembrane region" description="Helical" evidence="6">
    <location>
        <begin position="351"/>
        <end position="373"/>
    </location>
</feature>
<feature type="transmembrane region" description="Helical" evidence="6">
    <location>
        <begin position="175"/>
        <end position="194"/>
    </location>
</feature>
<evidence type="ECO:0000256" key="2">
    <source>
        <dbReference type="ARBA" id="ARBA00008974"/>
    </source>
</evidence>
<feature type="transmembrane region" description="Helical" evidence="6">
    <location>
        <begin position="276"/>
        <end position="298"/>
    </location>
</feature>
<keyword evidence="8" id="KW-1185">Reference proteome</keyword>
<feature type="transmembrane region" description="Helical" evidence="6">
    <location>
        <begin position="107"/>
        <end position="129"/>
    </location>
</feature>
<name>A0ABP9NCK9_9PSEU</name>
<feature type="transmembrane region" description="Helical" evidence="6">
    <location>
        <begin position="394"/>
        <end position="411"/>
    </location>
</feature>
<feature type="transmembrane region" description="Helical" evidence="6">
    <location>
        <begin position="72"/>
        <end position="95"/>
    </location>
</feature>
<protein>
    <recommendedName>
        <fullName evidence="9">Cytosine permease</fullName>
    </recommendedName>
</protein>
<evidence type="ECO:0008006" key="9">
    <source>
        <dbReference type="Google" id="ProtNLM"/>
    </source>
</evidence>
<feature type="transmembrane region" description="Helical" evidence="6">
    <location>
        <begin position="326"/>
        <end position="345"/>
    </location>
</feature>
<gene>
    <name evidence="7" type="ORF">GCM10023320_12100</name>
</gene>
<dbReference type="RefSeq" id="WP_345603788.1">
    <property type="nucleotide sequence ID" value="NZ_BAABJO010000004.1"/>
</dbReference>
<evidence type="ECO:0000256" key="6">
    <source>
        <dbReference type="SAM" id="Phobius"/>
    </source>
</evidence>
<dbReference type="Proteomes" id="UP001500804">
    <property type="component" value="Unassembled WGS sequence"/>
</dbReference>
<evidence type="ECO:0000256" key="1">
    <source>
        <dbReference type="ARBA" id="ARBA00004141"/>
    </source>
</evidence>
<comment type="caution">
    <text evidence="7">The sequence shown here is derived from an EMBL/GenBank/DDBJ whole genome shotgun (WGS) entry which is preliminary data.</text>
</comment>
<sequence length="445" mass="45586">MTAADHPPPLADDADPPSTLADTLQDHALEPVPAAERKSVMQLVIVQIGWNISVSSFLVGGVVGGGTTFSEGLLAILLGNVLLVAVAYLIGMVGFRTGLTSYLASRAVFGTRGSIIVTMLLGVVAMGFIGVLADTWGTAVNKLIPAVPGWAFVLAFALAITSTAIFGFKGLQRYSAIAVPIEIAIALLALVAIARTEDGFAGVVAVVPAAGIGFGAAVGAVMSTWITGAALVSDVTRYARSGRHVLLGVIAGFVVGAGTFELIATLSAMSVGNSNFVVVMQSLGLLAPAVVMLVLALWNTADNNLYSASLAFTSASDLLGFRVPKWVWTIVAIVIAVLVALSGAAAQFGVFLGVVGVVAPPFAGVLIAHFWLVARGVSGARLLSEAPTVRWEALLCWLVASLLAWSTGFLLTDAIEGLVAGAVLYGIVGSLLRSRQTEATSVSSA</sequence>
<evidence type="ECO:0000256" key="3">
    <source>
        <dbReference type="ARBA" id="ARBA00022692"/>
    </source>
</evidence>
<feature type="transmembrane region" description="Helical" evidence="6">
    <location>
        <begin position="149"/>
        <end position="168"/>
    </location>
</feature>
<keyword evidence="4 6" id="KW-1133">Transmembrane helix</keyword>
<reference evidence="8" key="1">
    <citation type="journal article" date="2019" name="Int. J. Syst. Evol. Microbiol.">
        <title>The Global Catalogue of Microorganisms (GCM) 10K type strain sequencing project: providing services to taxonomists for standard genome sequencing and annotation.</title>
        <authorList>
            <consortium name="The Broad Institute Genomics Platform"/>
            <consortium name="The Broad Institute Genome Sequencing Center for Infectious Disease"/>
            <person name="Wu L."/>
            <person name="Ma J."/>
        </authorList>
    </citation>
    <scope>NUCLEOTIDE SEQUENCE [LARGE SCALE GENOMIC DNA]</scope>
    <source>
        <strain evidence="8">JCM 18302</strain>
    </source>
</reference>
<evidence type="ECO:0000256" key="4">
    <source>
        <dbReference type="ARBA" id="ARBA00022989"/>
    </source>
</evidence>
<feature type="transmembrane region" description="Helical" evidence="6">
    <location>
        <begin position="43"/>
        <end position="66"/>
    </location>
</feature>
<accession>A0ABP9NCK9</accession>
<evidence type="ECO:0000313" key="8">
    <source>
        <dbReference type="Proteomes" id="UP001500804"/>
    </source>
</evidence>
<dbReference type="PANTHER" id="PTHR30569">
    <property type="entry name" value="CYTOSINE TRANSPORTER CODB"/>
    <property type="match status" value="1"/>
</dbReference>
<comment type="similarity">
    <text evidence="2">Belongs to the purine-cytosine permease (2.A.39) family.</text>
</comment>